<organism evidence="17 18">
    <name type="scientific">Paenibacillus athensensis</name>
    <dbReference type="NCBI Taxonomy" id="1967502"/>
    <lineage>
        <taxon>Bacteria</taxon>
        <taxon>Bacillati</taxon>
        <taxon>Bacillota</taxon>
        <taxon>Bacilli</taxon>
        <taxon>Bacillales</taxon>
        <taxon>Paenibacillaceae</taxon>
        <taxon>Paenibacillus</taxon>
    </lineage>
</organism>
<protein>
    <recommendedName>
        <fullName evidence="11">Polyprenol-phosphate-mannose--protein mannosyltransferase</fullName>
    </recommendedName>
    <alternativeName>
        <fullName evidence="12">Protein O-mannosyltransferase</fullName>
    </alternativeName>
</protein>
<evidence type="ECO:0000259" key="16">
    <source>
        <dbReference type="Pfam" id="PF16192"/>
    </source>
</evidence>
<keyword evidence="18" id="KW-1185">Reference proteome</keyword>
<keyword evidence="9 14" id="KW-0472">Membrane</keyword>
<keyword evidence="4" id="KW-1003">Cell membrane</keyword>
<keyword evidence="6" id="KW-0808">Transferase</keyword>
<dbReference type="Pfam" id="PF09594">
    <property type="entry name" value="GT87"/>
    <property type="match status" value="1"/>
</dbReference>
<dbReference type="EMBL" id="MYFO01000015">
    <property type="protein sequence ID" value="TFE87102.1"/>
    <property type="molecule type" value="Genomic_DNA"/>
</dbReference>
<feature type="transmembrane region" description="Helical" evidence="14">
    <location>
        <begin position="1186"/>
        <end position="1202"/>
    </location>
</feature>
<feature type="transmembrane region" description="Helical" evidence="14">
    <location>
        <begin position="583"/>
        <end position="602"/>
    </location>
</feature>
<feature type="transmembrane region" description="Helical" evidence="14">
    <location>
        <begin position="622"/>
        <end position="642"/>
    </location>
</feature>
<dbReference type="Pfam" id="PF16192">
    <property type="entry name" value="PMT_4TMC"/>
    <property type="match status" value="1"/>
</dbReference>
<comment type="pathway">
    <text evidence="2">Protein modification; protein glycosylation.</text>
</comment>
<name>A0A4Y8Q169_9BACL</name>
<feature type="transmembrane region" description="Helical" evidence="14">
    <location>
        <begin position="900"/>
        <end position="921"/>
    </location>
</feature>
<dbReference type="InterPro" id="IPR032421">
    <property type="entry name" value="PMT_4TMC"/>
</dbReference>
<evidence type="ECO:0000313" key="18">
    <source>
        <dbReference type="Proteomes" id="UP000298246"/>
    </source>
</evidence>
<dbReference type="Gene3D" id="2.60.120.260">
    <property type="entry name" value="Galactose-binding domain-like"/>
    <property type="match status" value="2"/>
</dbReference>
<feature type="transmembrane region" description="Helical" evidence="14">
    <location>
        <begin position="1006"/>
        <end position="1024"/>
    </location>
</feature>
<accession>A0A4Y8Q169</accession>
<comment type="caution">
    <text evidence="17">The sequence shown here is derived from an EMBL/GenBank/DDBJ whole genome shotgun (WGS) entry which is preliminary data.</text>
</comment>
<feature type="transmembrane region" description="Helical" evidence="14">
    <location>
        <begin position="1066"/>
        <end position="1090"/>
    </location>
</feature>
<dbReference type="InterPro" id="IPR027005">
    <property type="entry name" value="PMT-like"/>
</dbReference>
<feature type="transmembrane region" description="Helical" evidence="14">
    <location>
        <begin position="563"/>
        <end position="578"/>
    </location>
</feature>
<dbReference type="InterPro" id="IPR018584">
    <property type="entry name" value="GT87"/>
</dbReference>
<evidence type="ECO:0000256" key="14">
    <source>
        <dbReference type="SAM" id="Phobius"/>
    </source>
</evidence>
<keyword evidence="7 14" id="KW-0812">Transmembrane</keyword>
<dbReference type="Pfam" id="PF02366">
    <property type="entry name" value="PMT"/>
    <property type="match status" value="1"/>
</dbReference>
<gene>
    <name evidence="17" type="ORF">B5M42_13150</name>
</gene>
<comment type="subcellular location">
    <subcellularLocation>
        <location evidence="1">Cell membrane</location>
        <topology evidence="1">Multi-pass membrane protein</topology>
    </subcellularLocation>
</comment>
<feature type="transmembrane region" description="Helical" evidence="14">
    <location>
        <begin position="508"/>
        <end position="534"/>
    </location>
</feature>
<dbReference type="Proteomes" id="UP000298246">
    <property type="component" value="Unassembled WGS sequence"/>
</dbReference>
<evidence type="ECO:0000256" key="4">
    <source>
        <dbReference type="ARBA" id="ARBA00022475"/>
    </source>
</evidence>
<evidence type="ECO:0000256" key="10">
    <source>
        <dbReference type="ARBA" id="ARBA00024033"/>
    </source>
</evidence>
<dbReference type="PANTHER" id="PTHR10050">
    <property type="entry name" value="DOLICHYL-PHOSPHATE-MANNOSE--PROTEIN MANNOSYLTRANSFERASE"/>
    <property type="match status" value="1"/>
</dbReference>
<feature type="transmembrane region" description="Helical" evidence="14">
    <location>
        <begin position="690"/>
        <end position="710"/>
    </location>
</feature>
<evidence type="ECO:0000256" key="9">
    <source>
        <dbReference type="ARBA" id="ARBA00023136"/>
    </source>
</evidence>
<evidence type="ECO:0000256" key="3">
    <source>
        <dbReference type="ARBA" id="ARBA00007222"/>
    </source>
</evidence>
<feature type="transmembrane region" description="Helical" evidence="14">
    <location>
        <begin position="331"/>
        <end position="352"/>
    </location>
</feature>
<feature type="transmembrane region" description="Helical" evidence="14">
    <location>
        <begin position="1208"/>
        <end position="1229"/>
    </location>
</feature>
<sequence>MKKLIIWTIMTLLVLLFPWKALASEPLLVNGDFETLQSGSPIGWSPDAYQQGEQISKLTLQEGEAHSGSHFVRVDNLQANDARWVQTVQVQPSTVYKLSAWVRAKGAGSGQSGANLSVMGVMAMSQDLKDTNGEWKQLALYGKTGSEQTELLIALRVGAYGGLNTGTADFDDVQLEPVAEAPAGQTVQSFSPGEQAQAQPQSPADKPHPGFAAFAIIAALAYIGFCVWAYSSFHTGAVGSGPLANAAASRRLIWMLLGGGLLIRLIGAPILEGHPIDATDFSIWASHAFNDGLSHFYTKDMFVDYPPGYIFVLYFIGMFKQVFGMDSHSGLFLIVLKMPAMLADLLGALVIYKLALKRWDERMAAIFALACIVNPGVYLNSAIWAQIDSVFTLVALLMVIAIDDKKLRKASLLYVVAFLIKPQTVIFTPLLIYAFFTQKSWKTLLTSAAYGIGLFVIAIIPFSVYQSSPLWIVDHYKEMFLSYPMATLNAANWFGLIGYNGVQATEPWLFMSMSMWGNVFVVLIVALSAFLYFISKRDDRVYYLAFLISLLVFVFRTSMHERYGYPAVILALAAYAVIKDRRIFYMFAALSLTMFANVAYVFKFSLNENYWMNSDDNFFRFISLLNVLISLYAVYVGWSIYVKNKTLGFVQRAVQDAAPRVTQAARKSGWGGLAQLRAFVEAKMTRKDKLLMSGLTLVYLIVALVNLGSFKAPQTYWKPLQAGQSFYLDFGQSETFQRIMWYGGIGDGSFQIEQSSDTTSWQPVMDMKFDGSTVFQWKQSAASFTAQYVKVTATAPGATFYELAFFREPSGGQAVPVTAKLVPVSGMDAAAIADAQKLFDEPGTAPKSPSYLNSMYFDEIYHGRTAYEHLHHMEPYENTHPPLGKVLMSFGVALFGMTPFGWRIAGTLFGVAMLPIMYLFGKKLFGRTEYAFISSFLMAVDFMHFTQSRIATIDVYGVFFIIMMYYFMYKFYVLFVSGGAWKQTLLNLSLAGLFFGIGAASKWIDIYAGAGLAAILLLTLIERYRQYQAANRPFQKQPKHKTKEREERESAEALERAYALKFPRQFLIVIGVCLVMFVAVPAVIYVLSYIPFMMVPGPGHGLPEVVSYQKFMFNYHSHLVATHPFASTWWQWPIMSKPMWYYGGAPADPSHISSIVALGNPAVWWVGTIAVFIAAALTFRRKDRMMLVVLIGLAAEYLPWVGVPRLTFIYHFFASVPFLIFCITYVIKIGIEQGAFTKKAVYTYLGAALLLFLMFYPVLSGMEVSRSYASHFLRWFSGWIFFS</sequence>
<evidence type="ECO:0000256" key="7">
    <source>
        <dbReference type="ARBA" id="ARBA00022692"/>
    </source>
</evidence>
<dbReference type="InterPro" id="IPR008979">
    <property type="entry name" value="Galactose-bd-like_sf"/>
</dbReference>
<feature type="transmembrane region" description="Helical" evidence="14">
    <location>
        <begin position="211"/>
        <end position="231"/>
    </location>
</feature>
<comment type="similarity">
    <text evidence="10">Belongs to the glycosyltransferase 87 family.</text>
</comment>
<comment type="similarity">
    <text evidence="3">Belongs to the glycosyltransferase 39 family.</text>
</comment>
<proteinExistence type="inferred from homology"/>
<evidence type="ECO:0000256" key="8">
    <source>
        <dbReference type="ARBA" id="ARBA00022989"/>
    </source>
</evidence>
<dbReference type="GO" id="GO:0000030">
    <property type="term" value="F:mannosyltransferase activity"/>
    <property type="evidence" value="ECO:0007669"/>
    <property type="project" value="InterPro"/>
</dbReference>
<dbReference type="GO" id="GO:0006493">
    <property type="term" value="P:protein O-linked glycosylation"/>
    <property type="evidence" value="ECO:0007669"/>
    <property type="project" value="InterPro"/>
</dbReference>
<dbReference type="UniPathway" id="UPA00378"/>
<feature type="region of interest" description="Disordered" evidence="13">
    <location>
        <begin position="184"/>
        <end position="206"/>
    </location>
</feature>
<evidence type="ECO:0000256" key="6">
    <source>
        <dbReference type="ARBA" id="ARBA00022679"/>
    </source>
</evidence>
<dbReference type="InterPro" id="IPR003342">
    <property type="entry name" value="ArnT-like_N"/>
</dbReference>
<evidence type="ECO:0000256" key="2">
    <source>
        <dbReference type="ARBA" id="ARBA00004922"/>
    </source>
</evidence>
<feature type="transmembrane region" description="Helical" evidence="14">
    <location>
        <begin position="412"/>
        <end position="436"/>
    </location>
</feature>
<keyword evidence="5" id="KW-0328">Glycosyltransferase</keyword>
<feature type="transmembrane region" description="Helical" evidence="14">
    <location>
        <begin position="448"/>
        <end position="468"/>
    </location>
</feature>
<evidence type="ECO:0000256" key="12">
    <source>
        <dbReference type="ARBA" id="ARBA00093644"/>
    </source>
</evidence>
<dbReference type="RefSeq" id="WP_134753534.1">
    <property type="nucleotide sequence ID" value="NZ_MYFO02000013.1"/>
</dbReference>
<feature type="transmembrane region" description="Helical" evidence="14">
    <location>
        <begin position="1162"/>
        <end position="1179"/>
    </location>
</feature>
<dbReference type="OrthoDB" id="9776737at2"/>
<reference evidence="17 18" key="1">
    <citation type="submission" date="2017-03" db="EMBL/GenBank/DDBJ databases">
        <title>Isolation of Levoglucosan Utilizing Bacteria.</title>
        <authorList>
            <person name="Arya A.S."/>
        </authorList>
    </citation>
    <scope>NUCLEOTIDE SEQUENCE [LARGE SCALE GENOMIC DNA]</scope>
    <source>
        <strain evidence="17 18">MEC069</strain>
    </source>
</reference>
<dbReference type="SUPFAM" id="SSF49785">
    <property type="entry name" value="Galactose-binding domain-like"/>
    <property type="match status" value="2"/>
</dbReference>
<feature type="transmembrane region" description="Helical" evidence="14">
    <location>
        <begin position="541"/>
        <end position="557"/>
    </location>
</feature>
<feature type="transmembrane region" description="Helical" evidence="14">
    <location>
        <begin position="480"/>
        <end position="502"/>
    </location>
</feature>
<feature type="domain" description="ArnT-like N-terminal" evidence="15">
    <location>
        <begin position="851"/>
        <end position="1086"/>
    </location>
</feature>
<feature type="compositionally biased region" description="Polar residues" evidence="13">
    <location>
        <begin position="185"/>
        <end position="202"/>
    </location>
</feature>
<dbReference type="GO" id="GO:0005886">
    <property type="term" value="C:plasma membrane"/>
    <property type="evidence" value="ECO:0007669"/>
    <property type="project" value="UniProtKB-SubCell"/>
</dbReference>
<evidence type="ECO:0000256" key="1">
    <source>
        <dbReference type="ARBA" id="ARBA00004651"/>
    </source>
</evidence>
<evidence type="ECO:0000259" key="15">
    <source>
        <dbReference type="Pfam" id="PF02366"/>
    </source>
</evidence>
<evidence type="ECO:0000256" key="5">
    <source>
        <dbReference type="ARBA" id="ARBA00022676"/>
    </source>
</evidence>
<evidence type="ECO:0000256" key="11">
    <source>
        <dbReference type="ARBA" id="ARBA00093617"/>
    </source>
</evidence>
<feature type="transmembrane region" description="Helical" evidence="14">
    <location>
        <begin position="302"/>
        <end position="319"/>
    </location>
</feature>
<evidence type="ECO:0000313" key="17">
    <source>
        <dbReference type="EMBL" id="TFE87102.1"/>
    </source>
</evidence>
<feature type="transmembrane region" description="Helical" evidence="14">
    <location>
        <begin position="953"/>
        <end position="972"/>
    </location>
</feature>
<keyword evidence="8 14" id="KW-1133">Transmembrane helix</keyword>
<feature type="domain" description="Protein O-mannosyl-transferase C-terminal four TM" evidence="16">
    <location>
        <begin position="1105"/>
        <end position="1279"/>
    </location>
</feature>
<feature type="transmembrane region" description="Helical" evidence="14">
    <location>
        <begin position="383"/>
        <end position="400"/>
    </location>
</feature>
<evidence type="ECO:0000256" key="13">
    <source>
        <dbReference type="SAM" id="MobiDB-lite"/>
    </source>
</evidence>
<feature type="transmembrane region" description="Helical" evidence="14">
    <location>
        <begin position="1241"/>
        <end position="1259"/>
    </location>
</feature>
<feature type="transmembrane region" description="Helical" evidence="14">
    <location>
        <begin position="252"/>
        <end position="271"/>
    </location>
</feature>